<dbReference type="AlphaFoldDB" id="A0AAV1A1R9"/>
<dbReference type="Proteomes" id="UP001157006">
    <property type="component" value="Chromosome 3"/>
</dbReference>
<organism evidence="1 2">
    <name type="scientific">Vicia faba</name>
    <name type="common">Broad bean</name>
    <name type="synonym">Faba vulgaris</name>
    <dbReference type="NCBI Taxonomy" id="3906"/>
    <lineage>
        <taxon>Eukaryota</taxon>
        <taxon>Viridiplantae</taxon>
        <taxon>Streptophyta</taxon>
        <taxon>Embryophyta</taxon>
        <taxon>Tracheophyta</taxon>
        <taxon>Spermatophyta</taxon>
        <taxon>Magnoliopsida</taxon>
        <taxon>eudicotyledons</taxon>
        <taxon>Gunneridae</taxon>
        <taxon>Pentapetalae</taxon>
        <taxon>rosids</taxon>
        <taxon>fabids</taxon>
        <taxon>Fabales</taxon>
        <taxon>Fabaceae</taxon>
        <taxon>Papilionoideae</taxon>
        <taxon>50 kb inversion clade</taxon>
        <taxon>NPAAA clade</taxon>
        <taxon>Hologalegina</taxon>
        <taxon>IRL clade</taxon>
        <taxon>Fabeae</taxon>
        <taxon>Vicia</taxon>
    </lineage>
</organism>
<proteinExistence type="predicted"/>
<dbReference type="EMBL" id="OX451738">
    <property type="protein sequence ID" value="CAI8603042.1"/>
    <property type="molecule type" value="Genomic_DNA"/>
</dbReference>
<accession>A0AAV1A1R9</accession>
<name>A0AAV1A1R9_VICFA</name>
<reference evidence="1 2" key="1">
    <citation type="submission" date="2023-01" db="EMBL/GenBank/DDBJ databases">
        <authorList>
            <person name="Kreplak J."/>
        </authorList>
    </citation>
    <scope>NUCLEOTIDE SEQUENCE [LARGE SCALE GENOMIC DNA]</scope>
</reference>
<protein>
    <submittedName>
        <fullName evidence="1">Uncharacterized protein</fullName>
    </submittedName>
</protein>
<gene>
    <name evidence="1" type="ORF">VFH_III068360</name>
</gene>
<keyword evidence="2" id="KW-1185">Reference proteome</keyword>
<evidence type="ECO:0000313" key="2">
    <source>
        <dbReference type="Proteomes" id="UP001157006"/>
    </source>
</evidence>
<evidence type="ECO:0000313" key="1">
    <source>
        <dbReference type="EMBL" id="CAI8603042.1"/>
    </source>
</evidence>
<sequence length="114" mass="12510">MRNNNTIKNNTRKREAISNDIASINSDCRSAKHYRSAHNLSPTLQTVDAILPLPASILLKPDLHPLNVGRATQPFVQHSPKIEPTPICTAFDVTTMTTASTPLLTSLFASFTQL</sequence>